<evidence type="ECO:0000313" key="2">
    <source>
        <dbReference type="EMBL" id="KZC14697.1"/>
    </source>
</evidence>
<organism evidence="2 3">
    <name type="scientific">Dufourea novaeangliae</name>
    <name type="common">Sweat bee</name>
    <dbReference type="NCBI Taxonomy" id="178035"/>
    <lineage>
        <taxon>Eukaryota</taxon>
        <taxon>Metazoa</taxon>
        <taxon>Ecdysozoa</taxon>
        <taxon>Arthropoda</taxon>
        <taxon>Hexapoda</taxon>
        <taxon>Insecta</taxon>
        <taxon>Pterygota</taxon>
        <taxon>Neoptera</taxon>
        <taxon>Endopterygota</taxon>
        <taxon>Hymenoptera</taxon>
        <taxon>Apocrita</taxon>
        <taxon>Aculeata</taxon>
        <taxon>Apoidea</taxon>
        <taxon>Anthophila</taxon>
        <taxon>Halictidae</taxon>
        <taxon>Rophitinae</taxon>
        <taxon>Dufourea</taxon>
    </lineage>
</organism>
<gene>
    <name evidence="2" type="ORF">WN55_07194</name>
</gene>
<feature type="region of interest" description="Disordered" evidence="1">
    <location>
        <begin position="1"/>
        <end position="28"/>
    </location>
</feature>
<evidence type="ECO:0008006" key="4">
    <source>
        <dbReference type="Google" id="ProtNLM"/>
    </source>
</evidence>
<dbReference type="Proteomes" id="UP000076502">
    <property type="component" value="Unassembled WGS sequence"/>
</dbReference>
<reference evidence="2 3" key="1">
    <citation type="submission" date="2015-07" db="EMBL/GenBank/DDBJ databases">
        <title>The genome of Dufourea novaeangliae.</title>
        <authorList>
            <person name="Pan H."/>
            <person name="Kapheim K."/>
        </authorList>
    </citation>
    <scope>NUCLEOTIDE SEQUENCE [LARGE SCALE GENOMIC DNA]</scope>
    <source>
        <strain evidence="2">0120121106</strain>
        <tissue evidence="2">Whole body</tissue>
    </source>
</reference>
<evidence type="ECO:0000313" key="3">
    <source>
        <dbReference type="Proteomes" id="UP000076502"/>
    </source>
</evidence>
<name>A0A154PSG7_DUFNO</name>
<dbReference type="AlphaFoldDB" id="A0A154PSG7"/>
<proteinExistence type="predicted"/>
<protein>
    <recommendedName>
        <fullName evidence="4">Nucleic-acid-binding protein from transposon X-element</fullName>
    </recommendedName>
</protein>
<keyword evidence="3" id="KW-1185">Reference proteome</keyword>
<evidence type="ECO:0000256" key="1">
    <source>
        <dbReference type="SAM" id="MobiDB-lite"/>
    </source>
</evidence>
<dbReference type="OrthoDB" id="7613962at2759"/>
<accession>A0A154PSG7</accession>
<dbReference type="EMBL" id="KQ435114">
    <property type="protein sequence ID" value="KZC14697.1"/>
    <property type="molecule type" value="Genomic_DNA"/>
</dbReference>
<sequence>MPTSNTYSVLTEEDNIPTDNTNTTETAKPPPIYIEAQMIESLTELLEHQAGKNNFTLKQLKDNQIKVQLPTPVLYRQIVNALKSKNANFYTYQTKTDRSYKTILCGIHPKTNTHKIVEELKQYNHTVKTIKNINPTPTPTPNHDQHLNTSSRTYAQATASETHFTIENHVRIPHYTIYDTKHPSGKAHGGTAIIIKNNIKHHLHSNTKYDYLQVTTVTIETTNGEIRGLIKKFQDCLNCAATEGRSVVQLF</sequence>
<feature type="compositionally biased region" description="Polar residues" evidence="1">
    <location>
        <begin position="17"/>
        <end position="26"/>
    </location>
</feature>